<evidence type="ECO:0008006" key="4">
    <source>
        <dbReference type="Google" id="ProtNLM"/>
    </source>
</evidence>
<feature type="compositionally biased region" description="Basic and acidic residues" evidence="1">
    <location>
        <begin position="362"/>
        <end position="384"/>
    </location>
</feature>
<dbReference type="Proteomes" id="UP001049518">
    <property type="component" value="Chromosome"/>
</dbReference>
<feature type="region of interest" description="Disordered" evidence="1">
    <location>
        <begin position="362"/>
        <end position="387"/>
    </location>
</feature>
<dbReference type="InterPro" id="IPR049978">
    <property type="entry name" value="SCO6880-like"/>
</dbReference>
<organism evidence="2 3">
    <name type="scientific">Actinomadura graeca</name>
    <dbReference type="NCBI Taxonomy" id="2750812"/>
    <lineage>
        <taxon>Bacteria</taxon>
        <taxon>Bacillati</taxon>
        <taxon>Actinomycetota</taxon>
        <taxon>Actinomycetes</taxon>
        <taxon>Streptosporangiales</taxon>
        <taxon>Thermomonosporaceae</taxon>
        <taxon>Actinomadura</taxon>
    </lineage>
</organism>
<proteinExistence type="predicted"/>
<protein>
    <recommendedName>
        <fullName evidence="4">PrgI family protein</fullName>
    </recommendedName>
</protein>
<evidence type="ECO:0000313" key="2">
    <source>
        <dbReference type="EMBL" id="QXJ25896.1"/>
    </source>
</evidence>
<dbReference type="NCBIfam" id="NF042935">
    <property type="entry name" value="SCO6880_fam"/>
    <property type="match status" value="1"/>
</dbReference>
<keyword evidence="3" id="KW-1185">Reference proteome</keyword>
<gene>
    <name evidence="2" type="ORF">AGRA3207_007464</name>
</gene>
<accession>A0ABX8R495</accession>
<name>A0ABX8R495_9ACTN</name>
<dbReference type="EMBL" id="CP059572">
    <property type="protein sequence ID" value="QXJ25896.1"/>
    <property type="molecule type" value="Genomic_DNA"/>
</dbReference>
<sequence length="455" mass="48493">MDTRQSVMVATAAVIPLLAFAATGPWPALITAAPAALVALAAVTRRGGVLVMDLAIARIRWQRAHWRGETSYRGQVFAPLPRAWDLPGVLAPCTLVAVHEPGHPAPVGVVWNQHSGHMSATVLLSPAGALLADMATIDNQVSSWGDLLSSLADDDSIHHAAVTIELVPHAGVQLADHLATRIAPGAPHLARQVLGELVAAAPRSACQLRARLTLTLDTAAARHRTAARAAADVVRTLGGLPISAAGADVLRRATPADLVRAVRTAFDPAAEDAPPGAWNTGWADAGPITAEDHLDHYHHDGAYSQSWALLAAPRQRVAHDVLFPLCKPGRFTRRVTLMYQTLGRDEAGAVLEREANVAAARDYARRKSQRDPTARENADRDRALRAAQQEARGAGLVQFALYVTTTTARQRDLDEARQEVQRAAGDCRLKLRLARGGQAACFAAGLPIPFFPPDT</sequence>
<evidence type="ECO:0000313" key="3">
    <source>
        <dbReference type="Proteomes" id="UP001049518"/>
    </source>
</evidence>
<dbReference type="RefSeq" id="WP_231332111.1">
    <property type="nucleotide sequence ID" value="NZ_CP059572.1"/>
</dbReference>
<reference evidence="2" key="1">
    <citation type="submission" date="2020-07" db="EMBL/GenBank/DDBJ databases">
        <authorList>
            <person name="Tarantini F.S."/>
            <person name="Hong K.W."/>
            <person name="Chan K.G."/>
        </authorList>
    </citation>
    <scope>NUCLEOTIDE SEQUENCE</scope>
    <source>
        <strain evidence="2">32-07</strain>
    </source>
</reference>
<evidence type="ECO:0000256" key="1">
    <source>
        <dbReference type="SAM" id="MobiDB-lite"/>
    </source>
</evidence>